<dbReference type="Gene3D" id="3.40.50.150">
    <property type="entry name" value="Vaccinia Virus protein VP39"/>
    <property type="match status" value="1"/>
</dbReference>
<dbReference type="InterPro" id="IPR029063">
    <property type="entry name" value="SAM-dependent_MTases_sf"/>
</dbReference>
<evidence type="ECO:0000256" key="4">
    <source>
        <dbReference type="NCBIfam" id="TIGR02021"/>
    </source>
</evidence>
<keyword evidence="7" id="KW-1185">Reference proteome</keyword>
<dbReference type="EC" id="2.1.1.11" evidence="4"/>
<name>A0ABT0CBA4_THEVL</name>
<evidence type="ECO:0000259" key="5">
    <source>
        <dbReference type="Pfam" id="PF07109"/>
    </source>
</evidence>
<gene>
    <name evidence="6" type="ORF">JX360_09145</name>
</gene>
<dbReference type="NCBIfam" id="TIGR02021">
    <property type="entry name" value="BchM-ChlM"/>
    <property type="match status" value="1"/>
</dbReference>
<dbReference type="PANTHER" id="PTHR43464">
    <property type="entry name" value="METHYLTRANSFERASE"/>
    <property type="match status" value="1"/>
</dbReference>
<evidence type="ECO:0000313" key="6">
    <source>
        <dbReference type="EMBL" id="MCJ2543068.1"/>
    </source>
</evidence>
<comment type="caution">
    <text evidence="6">The sequence shown here is derived from an EMBL/GenBank/DDBJ whole genome shotgun (WGS) entry which is preliminary data.</text>
</comment>
<dbReference type="InterPro" id="IPR010940">
    <property type="entry name" value="Mg_prot_MeTrfase_C"/>
</dbReference>
<dbReference type="SUPFAM" id="SSF53335">
    <property type="entry name" value="S-adenosyl-L-methionine-dependent methyltransferases"/>
    <property type="match status" value="1"/>
</dbReference>
<keyword evidence="1 6" id="KW-0489">Methyltransferase</keyword>
<dbReference type="PROSITE" id="PS51556">
    <property type="entry name" value="SAM_MT_MG_PIX"/>
    <property type="match status" value="1"/>
</dbReference>
<dbReference type="PANTHER" id="PTHR43464:SF19">
    <property type="entry name" value="UBIQUINONE BIOSYNTHESIS O-METHYLTRANSFERASE, MITOCHONDRIAL"/>
    <property type="match status" value="1"/>
</dbReference>
<dbReference type="CDD" id="cd02440">
    <property type="entry name" value="AdoMet_MTases"/>
    <property type="match status" value="1"/>
</dbReference>
<keyword evidence="2 6" id="KW-0808">Transferase</keyword>
<keyword evidence="3" id="KW-0949">S-adenosyl-L-methionine</keyword>
<evidence type="ECO:0000313" key="7">
    <source>
        <dbReference type="Proteomes" id="UP000830835"/>
    </source>
</evidence>
<dbReference type="Proteomes" id="UP000830835">
    <property type="component" value="Unassembled WGS sequence"/>
</dbReference>
<evidence type="ECO:0000256" key="3">
    <source>
        <dbReference type="ARBA" id="ARBA00022691"/>
    </source>
</evidence>
<organism evidence="6 7">
    <name type="scientific">Thermostichus vulcanus str. 'Rupite'</name>
    <dbReference type="NCBI Taxonomy" id="2813851"/>
    <lineage>
        <taxon>Bacteria</taxon>
        <taxon>Bacillati</taxon>
        <taxon>Cyanobacteriota</taxon>
        <taxon>Cyanophyceae</taxon>
        <taxon>Thermostichales</taxon>
        <taxon>Thermostichaceae</taxon>
        <taxon>Thermostichus</taxon>
    </lineage>
</organism>
<evidence type="ECO:0000256" key="2">
    <source>
        <dbReference type="ARBA" id="ARBA00022679"/>
    </source>
</evidence>
<protein>
    <recommendedName>
        <fullName evidence="4">Magnesium protoporphyrin IX methyltransferase</fullName>
        <ecNumber evidence="4">2.1.1.11</ecNumber>
    </recommendedName>
</protein>
<dbReference type="Pfam" id="PF07109">
    <property type="entry name" value="Mg-por_mtran_C"/>
    <property type="match status" value="1"/>
</dbReference>
<dbReference type="GO" id="GO:0032259">
    <property type="term" value="P:methylation"/>
    <property type="evidence" value="ECO:0007669"/>
    <property type="project" value="UniProtKB-KW"/>
</dbReference>
<dbReference type="RefSeq" id="WP_244350345.1">
    <property type="nucleotide sequence ID" value="NZ_JAFIRA010000020.1"/>
</dbReference>
<reference evidence="6" key="1">
    <citation type="submission" date="2021-02" db="EMBL/GenBank/DDBJ databases">
        <title>The CRISPR/cas machinery reduction and long-range gene transfer in the hot spring cyanobacterium Synechococcus.</title>
        <authorList>
            <person name="Dvorak P."/>
            <person name="Jahodarova E."/>
            <person name="Hasler P."/>
            <person name="Poulickova A."/>
        </authorList>
    </citation>
    <scope>NUCLEOTIDE SEQUENCE</scope>
    <source>
        <strain evidence="6">Rupite</strain>
    </source>
</reference>
<evidence type="ECO:0000256" key="1">
    <source>
        <dbReference type="ARBA" id="ARBA00022603"/>
    </source>
</evidence>
<dbReference type="EMBL" id="JAFIRA010000020">
    <property type="protein sequence ID" value="MCJ2543068.1"/>
    <property type="molecule type" value="Genomic_DNA"/>
</dbReference>
<dbReference type="InterPro" id="IPR010251">
    <property type="entry name" value="Mg_prot_MeTrfase"/>
</dbReference>
<sequence>MQEKSIVRDYFNSIGFDRWRRIYGEDEVNFVQKDIRSGHARTVATVLEWLGDPSGLQICDAGCGVGSLSLPLAAKGARVFASDISEQMVNEARRRQQIQLGSTENPQFRVSDLEELSGEYDAVICLDVMIHYPEADALRMLEHLTRLARSRLIFSFAPKTPLLTLLKKVGEFFPGPSKATRAYQHREAILVSKLTELGWNVQQRQTIRSRFYFAWILDLAR</sequence>
<proteinExistence type="predicted"/>
<feature type="domain" description="Magnesium-protoporphyrin IX methyltransferase C-terminal" evidence="5">
    <location>
        <begin position="125"/>
        <end position="220"/>
    </location>
</feature>
<dbReference type="GO" id="GO:0046406">
    <property type="term" value="F:magnesium protoporphyrin IX methyltransferase activity"/>
    <property type="evidence" value="ECO:0007669"/>
    <property type="project" value="UniProtKB-EC"/>
</dbReference>
<accession>A0ABT0CBA4</accession>